<feature type="binding site" evidence="11">
    <location>
        <position position="265"/>
    </location>
    <ligand>
        <name>pyrroloquinoline quinone</name>
        <dbReference type="ChEBI" id="CHEBI:58442"/>
    </ligand>
</feature>
<evidence type="ECO:0000313" key="18">
    <source>
        <dbReference type="Proteomes" id="UP000433652"/>
    </source>
</evidence>
<dbReference type="GO" id="GO:0016020">
    <property type="term" value="C:membrane"/>
    <property type="evidence" value="ECO:0007669"/>
    <property type="project" value="InterPro"/>
</dbReference>
<feature type="binding site" evidence="12">
    <location>
        <position position="330"/>
    </location>
    <ligand>
        <name>Ca(2+)</name>
        <dbReference type="ChEBI" id="CHEBI:29108"/>
    </ligand>
</feature>
<evidence type="ECO:0000256" key="1">
    <source>
        <dbReference type="ARBA" id="ARBA00008156"/>
    </source>
</evidence>
<evidence type="ECO:0000256" key="3">
    <source>
        <dbReference type="ARBA" id="ARBA00022723"/>
    </source>
</evidence>
<dbReference type="EMBL" id="WTYM01000026">
    <property type="protein sequence ID" value="MXO58473.1"/>
    <property type="molecule type" value="Genomic_DNA"/>
</dbReference>
<evidence type="ECO:0000256" key="9">
    <source>
        <dbReference type="ARBA" id="ARBA00023157"/>
    </source>
</evidence>
<accession>A0A6I4SRI5</accession>
<dbReference type="SUPFAM" id="SSF46626">
    <property type="entry name" value="Cytochrome c"/>
    <property type="match status" value="1"/>
</dbReference>
<comment type="cofactor">
    <cofactor evidence="12">
        <name>Ca(2+)</name>
        <dbReference type="ChEBI" id="CHEBI:29108"/>
    </cofactor>
    <text evidence="12">Binds 1 Ca(2+) ion per subunit.</text>
</comment>
<dbReference type="PROSITE" id="PS51007">
    <property type="entry name" value="CYTC"/>
    <property type="match status" value="1"/>
</dbReference>
<feature type="binding site" description="axial binding residue" evidence="12">
    <location>
        <position position="641"/>
    </location>
    <ligand>
        <name>heme c</name>
        <dbReference type="ChEBI" id="CHEBI:61717"/>
    </ligand>
    <ligandPart>
        <name>Fe</name>
        <dbReference type="ChEBI" id="CHEBI:18248"/>
    </ligandPart>
</feature>
<keyword evidence="5 12" id="KW-0106">Calcium</keyword>
<proteinExistence type="inferred from homology"/>
<feature type="binding site" description="axial binding residue" evidence="12">
    <location>
        <position position="675"/>
    </location>
    <ligand>
        <name>heme c</name>
        <dbReference type="ChEBI" id="CHEBI:61717"/>
    </ligand>
    <ligandPart>
        <name>Fe</name>
        <dbReference type="ChEBI" id="CHEBI:18248"/>
    </ligandPart>
</feature>
<dbReference type="GO" id="GO:0009055">
    <property type="term" value="F:electron transfer activity"/>
    <property type="evidence" value="ECO:0007669"/>
    <property type="project" value="InterPro"/>
</dbReference>
<feature type="binding site" description="covalent" evidence="11">
    <location>
        <position position="640"/>
    </location>
    <ligand>
        <name>heme c</name>
        <dbReference type="ChEBI" id="CHEBI:61717"/>
    </ligand>
</feature>
<dbReference type="PROSITE" id="PS51257">
    <property type="entry name" value="PROKAR_LIPOPROTEIN"/>
    <property type="match status" value="1"/>
</dbReference>
<feature type="domain" description="Cytochrome c" evidence="16">
    <location>
        <begin position="624"/>
        <end position="698"/>
    </location>
</feature>
<feature type="binding site" evidence="11">
    <location>
        <position position="142"/>
    </location>
    <ligand>
        <name>pyrroloquinoline quinone</name>
        <dbReference type="ChEBI" id="CHEBI:58442"/>
    </ligand>
</feature>
<dbReference type="InterPro" id="IPR018391">
    <property type="entry name" value="PQQ_b-propeller_rpt"/>
</dbReference>
<dbReference type="InterPro" id="IPR017512">
    <property type="entry name" value="PQQ_MeOH/EtOH_DH"/>
</dbReference>
<evidence type="ECO:0000256" key="2">
    <source>
        <dbReference type="ARBA" id="ARBA00022617"/>
    </source>
</evidence>
<comment type="caution">
    <text evidence="17">The sequence shown here is derived from an EMBL/GenBank/DDBJ whole genome shotgun (WGS) entry which is preliminary data.</text>
</comment>
<dbReference type="Pfam" id="PF01011">
    <property type="entry name" value="PQQ"/>
    <property type="match status" value="2"/>
</dbReference>
<feature type="compositionally biased region" description="Basic and acidic residues" evidence="14">
    <location>
        <begin position="715"/>
        <end position="725"/>
    </location>
</feature>
<evidence type="ECO:0000259" key="16">
    <source>
        <dbReference type="PROSITE" id="PS51007"/>
    </source>
</evidence>
<dbReference type="CDD" id="cd10279">
    <property type="entry name" value="PQQ_ADH_II"/>
    <property type="match status" value="1"/>
</dbReference>
<evidence type="ECO:0000256" key="10">
    <source>
        <dbReference type="PIRSR" id="PIRSR617512-1"/>
    </source>
</evidence>
<evidence type="ECO:0000256" key="6">
    <source>
        <dbReference type="ARBA" id="ARBA00022891"/>
    </source>
</evidence>
<name>A0A6I4SRI5_9SPHN</name>
<dbReference type="GO" id="GO:0020037">
    <property type="term" value="F:heme binding"/>
    <property type="evidence" value="ECO:0007669"/>
    <property type="project" value="InterPro"/>
</dbReference>
<dbReference type="SMART" id="SM00564">
    <property type="entry name" value="PQQ"/>
    <property type="match status" value="5"/>
</dbReference>
<dbReference type="EC" id="1.1.2.-" evidence="17"/>
<evidence type="ECO:0000256" key="8">
    <source>
        <dbReference type="ARBA" id="ARBA00023004"/>
    </source>
</evidence>
<evidence type="ECO:0000313" key="17">
    <source>
        <dbReference type="EMBL" id="MXO58473.1"/>
    </source>
</evidence>
<evidence type="ECO:0000256" key="14">
    <source>
        <dbReference type="SAM" id="MobiDB-lite"/>
    </source>
</evidence>
<evidence type="ECO:0000256" key="15">
    <source>
        <dbReference type="SAM" id="SignalP"/>
    </source>
</evidence>
<gene>
    <name evidence="17" type="ORF">GRI89_02785</name>
</gene>
<keyword evidence="4 15" id="KW-0732">Signal</keyword>
<keyword evidence="18" id="KW-1185">Reference proteome</keyword>
<keyword evidence="6 11" id="KW-0634">PQQ</keyword>
<dbReference type="Proteomes" id="UP000433652">
    <property type="component" value="Unassembled WGS sequence"/>
</dbReference>
<evidence type="ECO:0000256" key="5">
    <source>
        <dbReference type="ARBA" id="ARBA00022837"/>
    </source>
</evidence>
<dbReference type="PANTHER" id="PTHR32303">
    <property type="entry name" value="QUINOPROTEIN ALCOHOL DEHYDROGENASE (CYTOCHROME C)"/>
    <property type="match status" value="1"/>
</dbReference>
<evidence type="ECO:0000256" key="7">
    <source>
        <dbReference type="ARBA" id="ARBA00023002"/>
    </source>
</evidence>
<dbReference type="OrthoDB" id="9794322at2"/>
<feature type="signal peptide" evidence="15">
    <location>
        <begin position="1"/>
        <end position="21"/>
    </location>
</feature>
<dbReference type="RefSeq" id="WP_159791983.1">
    <property type="nucleotide sequence ID" value="NZ_WTYM01000026.1"/>
</dbReference>
<keyword evidence="2 11" id="KW-0349">Heme</keyword>
<dbReference type="NCBIfam" id="TIGR03075">
    <property type="entry name" value="PQQ_enz_alc_DH"/>
    <property type="match status" value="1"/>
</dbReference>
<protein>
    <submittedName>
        <fullName evidence="17">PQQ-dependent dehydrogenase, methanol/ethanol family</fullName>
        <ecNumber evidence="17">1.1.2.-</ecNumber>
    </submittedName>
</protein>
<feature type="binding site" description="covalent" evidence="11">
    <location>
        <position position="637"/>
    </location>
    <ligand>
        <name>heme c</name>
        <dbReference type="ChEBI" id="CHEBI:61717"/>
    </ligand>
</feature>
<dbReference type="GO" id="GO:0016614">
    <property type="term" value="F:oxidoreductase activity, acting on CH-OH group of donors"/>
    <property type="evidence" value="ECO:0007669"/>
    <property type="project" value="InterPro"/>
</dbReference>
<keyword evidence="8 12" id="KW-0408">Iron</keyword>
<comment type="cofactor">
    <cofactor evidence="11">
        <name>heme c</name>
        <dbReference type="ChEBI" id="CHEBI:61717"/>
    </cofactor>
    <text evidence="11">Binds 1 heme c group per subunit.</text>
</comment>
<dbReference type="Gene3D" id="2.140.10.10">
    <property type="entry name" value="Quinoprotein alcohol dehydrogenase-like superfamily"/>
    <property type="match status" value="1"/>
</dbReference>
<feature type="binding site" evidence="11">
    <location>
        <position position="186"/>
    </location>
    <ligand>
        <name>pyrroloquinoline quinone</name>
        <dbReference type="ChEBI" id="CHEBI:58442"/>
    </ligand>
</feature>
<dbReference type="Pfam" id="PF13442">
    <property type="entry name" value="Cytochrome_CBB3"/>
    <property type="match status" value="1"/>
</dbReference>
<dbReference type="GO" id="GO:0005509">
    <property type="term" value="F:calcium ion binding"/>
    <property type="evidence" value="ECO:0007669"/>
    <property type="project" value="InterPro"/>
</dbReference>
<feature type="binding site" evidence="11">
    <location>
        <begin position="202"/>
        <end position="203"/>
    </location>
    <ligand>
        <name>pyrroloquinoline quinone</name>
        <dbReference type="ChEBI" id="CHEBI:58442"/>
    </ligand>
</feature>
<feature type="chain" id="PRO_5026274076" evidence="15">
    <location>
        <begin position="22"/>
        <end position="725"/>
    </location>
</feature>
<comment type="similarity">
    <text evidence="1">Belongs to the bacterial PQQ dehydrogenase family.</text>
</comment>
<feature type="binding site" evidence="11">
    <location>
        <position position="90"/>
    </location>
    <ligand>
        <name>pyrroloquinoline quinone</name>
        <dbReference type="ChEBI" id="CHEBI:58442"/>
    </ligand>
</feature>
<evidence type="ECO:0000256" key="4">
    <source>
        <dbReference type="ARBA" id="ARBA00022729"/>
    </source>
</evidence>
<evidence type="ECO:0000256" key="13">
    <source>
        <dbReference type="PIRSR" id="PIRSR617512-4"/>
    </source>
</evidence>
<reference evidence="17 18" key="1">
    <citation type="submission" date="2019-12" db="EMBL/GenBank/DDBJ databases">
        <title>Genomic-based taxomic classification of the family Erythrobacteraceae.</title>
        <authorList>
            <person name="Xu L."/>
        </authorList>
    </citation>
    <scope>NUCLEOTIDE SEQUENCE [LARGE SCALE GENOMIC DNA]</scope>
    <source>
        <strain evidence="17 18">MCCC 1K01500</strain>
    </source>
</reference>
<dbReference type="InterPro" id="IPR036909">
    <property type="entry name" value="Cyt_c-like_dom_sf"/>
</dbReference>
<keyword evidence="7 17" id="KW-0560">Oxidoreductase</keyword>
<keyword evidence="3 12" id="KW-0479">Metal-binding</keyword>
<feature type="binding site" evidence="12">
    <location>
        <position position="285"/>
    </location>
    <ligand>
        <name>Ca(2+)</name>
        <dbReference type="ChEBI" id="CHEBI:29108"/>
    </ligand>
</feature>
<dbReference type="SUPFAM" id="SSF50998">
    <property type="entry name" value="Quinoprotein alcohol dehydrogenase-like"/>
    <property type="match status" value="1"/>
</dbReference>
<dbReference type="InterPro" id="IPR009056">
    <property type="entry name" value="Cyt_c-like_dom"/>
</dbReference>
<dbReference type="AlphaFoldDB" id="A0A6I4SRI5"/>
<sequence length="725" mass="78038">MKFFRLALAAALLTLAGCDLPADYYGGTPEAGAIDDDRMLAADSDADNWLGHGRTYAEQRFSPLDQVNVDNVGQLGLAFSVPLDTHLGQEATPIVVDGVMYFSTAWSKVMAVNATTGEVLWKFDPEGARSQGAKACCDVVNRGVAVWGGKVFVGTIDARLIALDAKTGAKLWDVQTADISKPYTITMAPRVVRGKVIIGNSGAELGVRGYVTAYDADTGGLVWRFYTVPPNPADGPDGAASDEVWAGPAGKTWAGKWWEMGGGGTVWDSVVYDAEFDQLLVGVGNGSPWNHRARSDGEGDNLFLASILALDPDTGKYKWHYQLNPGESWDYTATQQMTLADLTIDGKVRKVVMQAPKNGFFYVIDRSDGKLISAEPYAPQNWAEKIDLETGRPVEKPGIRYKDAPYLIYPSGIGAHAWMPMSYSPKTGLVYIPMMVVPLSLSDDANYERHIGRWNTGVGFMAPPPGSVPGNTPLERRAALAAMNRGALVAWDPVKQKAAWTIEKEWPWNGGTLATGGNLVFQGDPYGFFHAYAADTGKELWNFDSGRGILAGPVTYRVDGVQFVAVLAGYGGSMGVATQSDWMRRPPPNGVMLVFKLGGTAKLEPLPPYDPPAYVISDEKFSPKQIAEGGTQYIQFCNICHGGPVNPNLFRSQVAKDSGAWKAVVFDGGLSDNGMISFKTWLDEKQVEAIRAYVLTQAAQLAKQPASPLAPAGKTGDKGPAKPGT</sequence>
<keyword evidence="9 13" id="KW-1015">Disulfide bond</keyword>
<feature type="region of interest" description="Disordered" evidence="14">
    <location>
        <begin position="703"/>
        <end position="725"/>
    </location>
</feature>
<evidence type="ECO:0000256" key="12">
    <source>
        <dbReference type="PIRSR" id="PIRSR617512-3"/>
    </source>
</evidence>
<evidence type="ECO:0000256" key="11">
    <source>
        <dbReference type="PIRSR" id="PIRSR617512-2"/>
    </source>
</evidence>
<organism evidence="17 18">
    <name type="scientific">Croceibacterium salegens</name>
    <dbReference type="NCBI Taxonomy" id="1737568"/>
    <lineage>
        <taxon>Bacteria</taxon>
        <taxon>Pseudomonadati</taxon>
        <taxon>Pseudomonadota</taxon>
        <taxon>Alphaproteobacteria</taxon>
        <taxon>Sphingomonadales</taxon>
        <taxon>Erythrobacteraceae</taxon>
        <taxon>Croceibacterium</taxon>
    </lineage>
</organism>
<feature type="binding site" evidence="11">
    <location>
        <position position="357"/>
    </location>
    <ligand>
        <name>pyrroloquinoline quinone</name>
        <dbReference type="ChEBI" id="CHEBI:58442"/>
    </ligand>
</feature>
<feature type="active site" description="Proton acceptor" evidence="10">
    <location>
        <position position="330"/>
    </location>
</feature>
<dbReference type="InterPro" id="IPR002372">
    <property type="entry name" value="PQQ_rpt_dom"/>
</dbReference>
<dbReference type="InterPro" id="IPR011047">
    <property type="entry name" value="Quinoprotein_ADH-like_sf"/>
</dbReference>
<feature type="disulfide bond" evidence="13">
    <location>
        <begin position="136"/>
        <end position="137"/>
    </location>
</feature>
<comment type="cofactor">
    <cofactor evidence="11">
        <name>pyrroloquinoline quinone</name>
        <dbReference type="ChEBI" id="CHEBI:58442"/>
    </cofactor>
    <text evidence="11">Binds 1 PQQ group per subunit.</text>
</comment>
<feature type="binding site" evidence="12">
    <location>
        <position position="204"/>
    </location>
    <ligand>
        <name>Ca(2+)</name>
        <dbReference type="ChEBI" id="CHEBI:29108"/>
    </ligand>
</feature>
<dbReference type="Gene3D" id="1.10.760.10">
    <property type="entry name" value="Cytochrome c-like domain"/>
    <property type="match status" value="1"/>
</dbReference>